<protein>
    <recommendedName>
        <fullName evidence="2">Coiled-coil domain-containing protein 51</fullName>
    </recommendedName>
</protein>
<dbReference type="PANTHER" id="PTHR28624:SF1">
    <property type="entry name" value="MITOCHONDRIAL POTASSIUM CHANNEL"/>
    <property type="match status" value="1"/>
</dbReference>
<evidence type="ECO:0000313" key="1">
    <source>
        <dbReference type="EMBL" id="JAS74082.1"/>
    </source>
</evidence>
<feature type="non-terminal residue" evidence="1">
    <location>
        <position position="273"/>
    </location>
</feature>
<dbReference type="InterPro" id="IPR037660">
    <property type="entry name" value="CCDC51"/>
</dbReference>
<dbReference type="PANTHER" id="PTHR28624">
    <property type="entry name" value="COILED-COIL DOMAIN-CONTAINING PROTEIN 51"/>
    <property type="match status" value="1"/>
</dbReference>
<evidence type="ECO:0008006" key="2">
    <source>
        <dbReference type="Google" id="ProtNLM"/>
    </source>
</evidence>
<proteinExistence type="predicted"/>
<dbReference type="AlphaFoldDB" id="A0A1B6HHB1"/>
<sequence length="273" mass="31179">MYQPLSVGLLVKGSLFEKMVCPRILSAACSYRLKLNITNNYVIIRKCQTHSLNSSKFIFSSSETNVIKKKIDDLVTKYEQITGMDEVRKAQNRVIEAQDKFVMAQEKRRDIVKELTSIQNKLKEVYAELDATTRGEERYLTLVTREHNLLKEERKLTAQFNLSEQEERECFTFLSSSVKESHEKERAQAERTKYWSVIGSVVGTVIGVIGSSINNEFKMRELRKLVMESAAHSQQSAEVDKMAAAVLTRHEEQLNQIIGEMRSVSNSSGAEWG</sequence>
<name>A0A1B6HHB1_9HEMI</name>
<dbReference type="EMBL" id="GECU01033624">
    <property type="protein sequence ID" value="JAS74082.1"/>
    <property type="molecule type" value="Transcribed_RNA"/>
</dbReference>
<gene>
    <name evidence="1" type="ORF">g.11196</name>
</gene>
<accession>A0A1B6HHB1</accession>
<organism evidence="1">
    <name type="scientific">Homalodisca liturata</name>
    <dbReference type="NCBI Taxonomy" id="320908"/>
    <lineage>
        <taxon>Eukaryota</taxon>
        <taxon>Metazoa</taxon>
        <taxon>Ecdysozoa</taxon>
        <taxon>Arthropoda</taxon>
        <taxon>Hexapoda</taxon>
        <taxon>Insecta</taxon>
        <taxon>Pterygota</taxon>
        <taxon>Neoptera</taxon>
        <taxon>Paraneoptera</taxon>
        <taxon>Hemiptera</taxon>
        <taxon>Auchenorrhyncha</taxon>
        <taxon>Membracoidea</taxon>
        <taxon>Cicadellidae</taxon>
        <taxon>Cicadellinae</taxon>
        <taxon>Proconiini</taxon>
        <taxon>Homalodisca</taxon>
    </lineage>
</organism>
<reference evidence="1" key="1">
    <citation type="submission" date="2015-11" db="EMBL/GenBank/DDBJ databases">
        <title>De novo transcriptome assembly of four potential Pierce s Disease insect vectors from Arizona vineyards.</title>
        <authorList>
            <person name="Tassone E.E."/>
        </authorList>
    </citation>
    <scope>NUCLEOTIDE SEQUENCE</scope>
</reference>